<dbReference type="InterPro" id="IPR042099">
    <property type="entry name" value="ANL_N_sf"/>
</dbReference>
<dbReference type="STRING" id="400668.Mmwyl1_0807"/>
<dbReference type="eggNOG" id="COG1541">
    <property type="taxonomic scope" value="Bacteria"/>
</dbReference>
<reference evidence="1" key="1">
    <citation type="submission" date="2007-06" db="EMBL/GenBank/DDBJ databases">
        <title>Complete sequence of Marinomonas sp. MWYL1.</title>
        <authorList>
            <consortium name="US DOE Joint Genome Institute"/>
            <person name="Copeland A."/>
            <person name="Lucas S."/>
            <person name="Lapidus A."/>
            <person name="Barry K."/>
            <person name="Glavina del Rio T."/>
            <person name="Dalin E."/>
            <person name="Tice H."/>
            <person name="Pitluck S."/>
            <person name="Kiss H."/>
            <person name="Brettin T."/>
            <person name="Bruce D."/>
            <person name="Detter J.C."/>
            <person name="Han C."/>
            <person name="Schmutz J."/>
            <person name="Larimer F."/>
            <person name="Land M."/>
            <person name="Hauser L."/>
            <person name="Kyrpides N."/>
            <person name="Kim E."/>
            <person name="Johnston A.W.B."/>
            <person name="Todd J.D."/>
            <person name="Rogers R."/>
            <person name="Wexler M."/>
            <person name="Bond P.L."/>
            <person name="Li Y."/>
            <person name="Richardson P."/>
        </authorList>
    </citation>
    <scope>NUCLEOTIDE SEQUENCE [LARGE SCALE GENOMIC DNA]</scope>
    <source>
        <strain evidence="1">MWYL1</strain>
    </source>
</reference>
<sequence>MASIMSSSFIKFVKNKLVNLPFPVGKAISFIPFGLKPVIGSIYRKRKGELKAFSEMQSSEKESFIFERVKNIAVFAYENIEFYNTYYKDNDFNPNQLNKYSDLNNIPIINKGILQKYSLSERTNHSTSGYTENTGGSSGQPFELMIQPSSVGHEWAHMHVIWSKVGFKPSNLRIVFSGRSNIKEVIQYDSARHQLNVDTYVGWGVVAEKLFQVYDNYKPTYLHGYPSAIFDFILWLKTNSHPLLPKLRSNIKGLLLGSEYPNPILRSEVEEYLNCDSVSWYGHTERCVLAYERSEKQKYYPFQTYGFTEAVNVGAKTHLVATSYYNFSHPFIRYDTEDSIIIENEENSLLDVFCISQGRDGEYIIDRAGNKIFLTAFIFGRHHKLFDYCTSIQIKQLKIGEVIVYYVLRSSSFKEIKVNELFDSNNIDLLITFSELKEPIKTVSGKAPLLVK</sequence>
<name>A6VTG2_MARMS</name>
<gene>
    <name evidence="1" type="ordered locus">Mmwyl1_0807</name>
</gene>
<dbReference type="PANTHER" id="PTHR36932:SF1">
    <property type="entry name" value="CAPSULAR POLYSACCHARIDE BIOSYNTHESIS PROTEIN"/>
    <property type="match status" value="1"/>
</dbReference>
<dbReference type="Gene3D" id="3.40.50.12780">
    <property type="entry name" value="N-terminal domain of ligase-like"/>
    <property type="match status" value="1"/>
</dbReference>
<dbReference type="InterPro" id="IPR053158">
    <property type="entry name" value="CapK_Type1_Caps_Biosynth"/>
</dbReference>
<dbReference type="AlphaFoldDB" id="A6VTG2"/>
<organism evidence="1">
    <name type="scientific">Marinomonas sp. (strain MWYL1)</name>
    <dbReference type="NCBI Taxonomy" id="400668"/>
    <lineage>
        <taxon>Bacteria</taxon>
        <taxon>Pseudomonadati</taxon>
        <taxon>Pseudomonadota</taxon>
        <taxon>Gammaproteobacteria</taxon>
        <taxon>Oceanospirillales</taxon>
        <taxon>Oceanospirillaceae</taxon>
        <taxon>Marinomonas</taxon>
    </lineage>
</organism>
<proteinExistence type="predicted"/>
<protein>
    <submittedName>
        <fullName evidence="1">Coenzyme F390 synthetase-like protein</fullName>
    </submittedName>
</protein>
<dbReference type="EMBL" id="CP000749">
    <property type="protein sequence ID" value="ABR69741.1"/>
    <property type="molecule type" value="Genomic_DNA"/>
</dbReference>
<accession>A6VTG2</accession>
<dbReference type="HOGENOM" id="CLU_035301_5_3_6"/>
<dbReference type="PANTHER" id="PTHR36932">
    <property type="entry name" value="CAPSULAR POLYSACCHARIDE BIOSYNTHESIS PROTEIN"/>
    <property type="match status" value="1"/>
</dbReference>
<evidence type="ECO:0000313" key="1">
    <source>
        <dbReference type="EMBL" id="ABR69741.1"/>
    </source>
</evidence>
<dbReference type="KEGG" id="mmw:Mmwyl1_0807"/>
<dbReference type="SUPFAM" id="SSF56801">
    <property type="entry name" value="Acetyl-CoA synthetase-like"/>
    <property type="match status" value="1"/>
</dbReference>